<dbReference type="GO" id="GO:0035556">
    <property type="term" value="P:intracellular signal transduction"/>
    <property type="evidence" value="ECO:0007669"/>
    <property type="project" value="InterPro"/>
</dbReference>
<dbReference type="Pfam" id="PF00780">
    <property type="entry name" value="CNH"/>
    <property type="match status" value="1"/>
</dbReference>
<dbReference type="Pfam" id="PF00621">
    <property type="entry name" value="RhoGEF"/>
    <property type="match status" value="1"/>
</dbReference>
<gene>
    <name evidence="5" type="ORF">SmJEL517_g01035</name>
</gene>
<keyword evidence="1" id="KW-0597">Phosphoprotein</keyword>
<evidence type="ECO:0000313" key="6">
    <source>
        <dbReference type="Proteomes" id="UP000319731"/>
    </source>
</evidence>
<dbReference type="SMART" id="SM00233">
    <property type="entry name" value="PH"/>
    <property type="match status" value="1"/>
</dbReference>
<evidence type="ECO:0000259" key="4">
    <source>
        <dbReference type="PROSITE" id="PS50219"/>
    </source>
</evidence>
<dbReference type="GeneID" id="42002260"/>
<comment type="caution">
    <text evidence="5">The sequence shown here is derived from an EMBL/GenBank/DDBJ whole genome shotgun (WGS) entry which is preliminary data.</text>
</comment>
<dbReference type="InterPro" id="IPR011993">
    <property type="entry name" value="PH-like_dom_sf"/>
</dbReference>
<feature type="domain" description="CNH" evidence="4">
    <location>
        <begin position="600"/>
        <end position="902"/>
    </location>
</feature>
<evidence type="ECO:0000313" key="5">
    <source>
        <dbReference type="EMBL" id="TPX37144.1"/>
    </source>
</evidence>
<feature type="domain" description="DH" evidence="3">
    <location>
        <begin position="200"/>
        <end position="390"/>
    </location>
</feature>
<protein>
    <recommendedName>
        <fullName evidence="7">DH domain-containing protein</fullName>
    </recommendedName>
</protein>
<dbReference type="CDD" id="cd00160">
    <property type="entry name" value="RhoGEF"/>
    <property type="match status" value="1"/>
</dbReference>
<dbReference type="InterPro" id="IPR000591">
    <property type="entry name" value="DEP_dom"/>
</dbReference>
<dbReference type="SUPFAM" id="SSF48065">
    <property type="entry name" value="DBL homology domain (DH-domain)"/>
    <property type="match status" value="1"/>
</dbReference>
<dbReference type="EMBL" id="QEAO01000003">
    <property type="protein sequence ID" value="TPX37144.1"/>
    <property type="molecule type" value="Genomic_DNA"/>
</dbReference>
<dbReference type="PROSITE" id="PS50219">
    <property type="entry name" value="CNH"/>
    <property type="match status" value="1"/>
</dbReference>
<evidence type="ECO:0008006" key="7">
    <source>
        <dbReference type="Google" id="ProtNLM"/>
    </source>
</evidence>
<evidence type="ECO:0000256" key="2">
    <source>
        <dbReference type="ARBA" id="ARBA00022658"/>
    </source>
</evidence>
<dbReference type="PROSITE" id="PS50010">
    <property type="entry name" value="DH_2"/>
    <property type="match status" value="1"/>
</dbReference>
<dbReference type="OrthoDB" id="2272012at2759"/>
<dbReference type="Gene3D" id="1.20.900.10">
    <property type="entry name" value="Dbl homology (DH) domain"/>
    <property type="match status" value="1"/>
</dbReference>
<dbReference type="SUPFAM" id="SSF46785">
    <property type="entry name" value="Winged helix' DNA-binding domain"/>
    <property type="match status" value="1"/>
</dbReference>
<reference evidence="5 6" key="1">
    <citation type="journal article" date="2019" name="Sci. Rep.">
        <title>Comparative genomics of chytrid fungi reveal insights into the obligate biotrophic and pathogenic lifestyle of Synchytrium endobioticum.</title>
        <authorList>
            <person name="van de Vossenberg B.T.L.H."/>
            <person name="Warris S."/>
            <person name="Nguyen H.D.T."/>
            <person name="van Gent-Pelzer M.P.E."/>
            <person name="Joly D.L."/>
            <person name="van de Geest H.C."/>
            <person name="Bonants P.J.M."/>
            <person name="Smith D.S."/>
            <person name="Levesque C.A."/>
            <person name="van der Lee T.A.J."/>
        </authorList>
    </citation>
    <scope>NUCLEOTIDE SEQUENCE [LARGE SCALE GENOMIC DNA]</scope>
    <source>
        <strain evidence="5 6">JEL517</strain>
    </source>
</reference>
<accession>A0A507CGN0</accession>
<dbReference type="InterPro" id="IPR036388">
    <property type="entry name" value="WH-like_DNA-bd_sf"/>
</dbReference>
<proteinExistence type="predicted"/>
<dbReference type="InterPro" id="IPR036390">
    <property type="entry name" value="WH_DNA-bd_sf"/>
</dbReference>
<keyword evidence="2" id="KW-0344">Guanine-nucleotide releasing factor</keyword>
<organism evidence="5 6">
    <name type="scientific">Synchytrium microbalum</name>
    <dbReference type="NCBI Taxonomy" id="1806994"/>
    <lineage>
        <taxon>Eukaryota</taxon>
        <taxon>Fungi</taxon>
        <taxon>Fungi incertae sedis</taxon>
        <taxon>Chytridiomycota</taxon>
        <taxon>Chytridiomycota incertae sedis</taxon>
        <taxon>Chytridiomycetes</taxon>
        <taxon>Synchytriales</taxon>
        <taxon>Synchytriaceae</taxon>
        <taxon>Synchytrium</taxon>
    </lineage>
</organism>
<dbReference type="InterPro" id="IPR000219">
    <property type="entry name" value="DH_dom"/>
</dbReference>
<dbReference type="Pfam" id="PF00610">
    <property type="entry name" value="DEP"/>
    <property type="match status" value="1"/>
</dbReference>
<evidence type="ECO:0000259" key="3">
    <source>
        <dbReference type="PROSITE" id="PS50010"/>
    </source>
</evidence>
<dbReference type="PANTHER" id="PTHR46572:SF2">
    <property type="entry name" value="RHO1 GDP-GTP EXCHANGE PROTEIN 1-RELATED"/>
    <property type="match status" value="1"/>
</dbReference>
<dbReference type="InterPro" id="IPR052233">
    <property type="entry name" value="Rho-type_GEFs"/>
</dbReference>
<dbReference type="Pfam" id="PF15405">
    <property type="entry name" value="PH_5"/>
    <property type="match status" value="1"/>
</dbReference>
<name>A0A507CGN0_9FUNG</name>
<dbReference type="RefSeq" id="XP_031027214.1">
    <property type="nucleotide sequence ID" value="XM_031166963.1"/>
</dbReference>
<dbReference type="Proteomes" id="UP000319731">
    <property type="component" value="Unassembled WGS sequence"/>
</dbReference>
<dbReference type="Gene3D" id="1.10.10.10">
    <property type="entry name" value="Winged helix-like DNA-binding domain superfamily/Winged helix DNA-binding domain"/>
    <property type="match status" value="1"/>
</dbReference>
<dbReference type="STRING" id="1806994.A0A507CGN0"/>
<dbReference type="SMART" id="SM00325">
    <property type="entry name" value="RhoGEF"/>
    <property type="match status" value="1"/>
</dbReference>
<dbReference type="Gene3D" id="2.30.29.30">
    <property type="entry name" value="Pleckstrin-homology domain (PH domain)/Phosphotyrosine-binding domain (PTB)"/>
    <property type="match status" value="1"/>
</dbReference>
<keyword evidence="6" id="KW-1185">Reference proteome</keyword>
<dbReference type="InterPro" id="IPR001180">
    <property type="entry name" value="CNH_dom"/>
</dbReference>
<evidence type="ECO:0000256" key="1">
    <source>
        <dbReference type="ARBA" id="ARBA00022553"/>
    </source>
</evidence>
<sequence length="924" mass="103894">MLQSRPPSVFEKDDEPFIPALLSHVARYFRRDVPLSTHTKDMVNYKDSFTGKEAVEVLCKMLNTKDRGLALIVGRALQAQRFFHDVTYNNTLRDSTNEQYKFESALAPLGATDSQDSTAPSAPTGVLTYLANCYSPTCGEDCYSETCRQKRENKRVGSQQLERSETSFFGDDELFVEETEFWSTSVSQEIRESVSENERKRQEAIFEIIAKEREYVADLELVKNTIIHPLRESMEIFPTATKEKIITDMFLNMEELFDINFGFLRKLVQRQRTNPVVDAIGDIFLSMPSDPVGGAYMYYGSNQVFAENTYRLERAQNPSFNNFIEAVEREPALRKLSVLSFLGRPTQRMGRYILLLEGVLKRTPENHPDVTAIPRARDSIKALMHEINIKTGEAVDALKLKQLSEQLSFKRDKMDMDDLRLTEPGRKILREGQFMYRKETGVKVQLTVFLFDHLLLMAKERYRAYGYKVHKMPIPLELLVLPSESSVAMGGSKRASGRFGSPIPSKGSLSDVASFTTSSSKSMSSKASSVTQMIEPTDATKFPFTFAHLGRPSVIYTLYSNTEVDRLTWRDAIQTQQDTLLKDKKVFDLVVLDDGGFRTSNRVLSSAVFGRKLVLGTEKGLYIGEDGSCVAKVTTELPSAFTKILDLDRITQVDVLIDFNIVLVLQGREGNLLVFPLSLLDTPDVDLVAAAATGQRVDVHIAFFKVGVSLDKTLVCTVKTQTLQTTIKVLEPIQTGKKKKGRWFLSGSNDALKVYQEFYIPADSTSIHFLKTKICVGCNKGFEVIDLTTLDTIGLLDPQDASLDFVLSKDALKPMSMFRLKDGEFLLCYDEFGFYVDRLGRRSRPDVLVNWTGCPTSFAYSAPYLLAFDPSFIEVRNALTGQLQQIIPATSLRSLATEPDRIHGVMSNPFGNDIVFAIRPIASS</sequence>
<dbReference type="InterPro" id="IPR001849">
    <property type="entry name" value="PH_domain"/>
</dbReference>
<dbReference type="InterPro" id="IPR041675">
    <property type="entry name" value="PH_5"/>
</dbReference>
<dbReference type="InterPro" id="IPR035899">
    <property type="entry name" value="DBL_dom_sf"/>
</dbReference>
<dbReference type="SUPFAM" id="SSF50729">
    <property type="entry name" value="PH domain-like"/>
    <property type="match status" value="1"/>
</dbReference>
<dbReference type="SMART" id="SM00036">
    <property type="entry name" value="CNH"/>
    <property type="match status" value="1"/>
</dbReference>
<dbReference type="AlphaFoldDB" id="A0A507CGN0"/>
<dbReference type="GO" id="GO:0005085">
    <property type="term" value="F:guanyl-nucleotide exchange factor activity"/>
    <property type="evidence" value="ECO:0007669"/>
    <property type="project" value="UniProtKB-KW"/>
</dbReference>
<dbReference type="SMART" id="SM00049">
    <property type="entry name" value="DEP"/>
    <property type="match status" value="1"/>
</dbReference>
<dbReference type="PANTHER" id="PTHR46572">
    <property type="entry name" value="RHO1 GDP-GTP EXCHANGE PROTEIN 1-RELATED"/>
    <property type="match status" value="1"/>
</dbReference>